<organism evidence="1 2">
    <name type="scientific">Sulfuriferula multivorans</name>
    <dbReference type="NCBI Taxonomy" id="1559896"/>
    <lineage>
        <taxon>Bacteria</taxon>
        <taxon>Pseudomonadati</taxon>
        <taxon>Pseudomonadota</taxon>
        <taxon>Betaproteobacteria</taxon>
        <taxon>Nitrosomonadales</taxon>
        <taxon>Sulfuricellaceae</taxon>
        <taxon>Sulfuriferula</taxon>
    </lineage>
</organism>
<reference evidence="1 2" key="1">
    <citation type="submission" date="2019-09" db="EMBL/GenBank/DDBJ databases">
        <title>H2 Metabolism Revealed by Metagenomic Analysis in Subglacial Sediment of East Antarctica.</title>
        <authorList>
            <person name="Yang Z."/>
            <person name="Zhang Y."/>
            <person name="Lv Y."/>
            <person name="Yan W."/>
            <person name="Xiao X."/>
            <person name="Sun B."/>
            <person name="Ma H."/>
        </authorList>
    </citation>
    <scope>NUCLEOTIDE SEQUENCE [LARGE SCALE GENOMIC DNA]</scope>
    <source>
        <strain evidence="1">Bin2_2</strain>
    </source>
</reference>
<sequence>MITTVHNKANMISDLVDSLLQQTGKPNEMLKGMPHLDLNANQAARLIRVVPKCITGTQSTA</sequence>
<evidence type="ECO:0000313" key="2">
    <source>
        <dbReference type="Proteomes" id="UP000483432"/>
    </source>
</evidence>
<evidence type="ECO:0000313" key="1">
    <source>
        <dbReference type="EMBL" id="NDP46982.1"/>
    </source>
</evidence>
<protein>
    <submittedName>
        <fullName evidence="1">Uncharacterized protein</fullName>
    </submittedName>
</protein>
<comment type="caution">
    <text evidence="1">The sequence shown here is derived from an EMBL/GenBank/DDBJ whole genome shotgun (WGS) entry which is preliminary data.</text>
</comment>
<proteinExistence type="predicted"/>
<gene>
    <name evidence="1" type="ORF">GZ085_01065</name>
</gene>
<dbReference type="Proteomes" id="UP000483432">
    <property type="component" value="Unassembled WGS sequence"/>
</dbReference>
<dbReference type="AlphaFoldDB" id="A0A7C9NPZ7"/>
<accession>A0A7C9NPZ7</accession>
<dbReference type="EMBL" id="JAAFGW010000008">
    <property type="protein sequence ID" value="NDP46982.1"/>
    <property type="molecule type" value="Genomic_DNA"/>
</dbReference>
<name>A0A7C9NPZ7_9PROT</name>